<dbReference type="InterPro" id="IPR036822">
    <property type="entry name" value="CutC-like_dom_sf"/>
</dbReference>
<dbReference type="PANTHER" id="PTHR12598:SF0">
    <property type="entry name" value="COPPER HOMEOSTASIS PROTEIN CUTC HOMOLOG"/>
    <property type="match status" value="1"/>
</dbReference>
<gene>
    <name evidence="2 3" type="primary">cutC</name>
    <name evidence="3" type="ORF">GCM10010862_30330</name>
</gene>
<dbReference type="Pfam" id="PF03932">
    <property type="entry name" value="CutC"/>
    <property type="match status" value="1"/>
</dbReference>
<keyword evidence="2" id="KW-0963">Cytoplasm</keyword>
<dbReference type="SUPFAM" id="SSF110395">
    <property type="entry name" value="CutC-like"/>
    <property type="match status" value="1"/>
</dbReference>
<dbReference type="EMBL" id="BSNS01000012">
    <property type="protein sequence ID" value="GLQ55774.1"/>
    <property type="molecule type" value="Genomic_DNA"/>
</dbReference>
<evidence type="ECO:0000313" key="3">
    <source>
        <dbReference type="EMBL" id="GLQ55774.1"/>
    </source>
</evidence>
<dbReference type="Proteomes" id="UP001156691">
    <property type="component" value="Unassembled WGS sequence"/>
</dbReference>
<reference evidence="4" key="1">
    <citation type="journal article" date="2019" name="Int. J. Syst. Evol. Microbiol.">
        <title>The Global Catalogue of Microorganisms (GCM) 10K type strain sequencing project: providing services to taxonomists for standard genome sequencing and annotation.</title>
        <authorList>
            <consortium name="The Broad Institute Genomics Platform"/>
            <consortium name="The Broad Institute Genome Sequencing Center for Infectious Disease"/>
            <person name="Wu L."/>
            <person name="Ma J."/>
        </authorList>
    </citation>
    <scope>NUCLEOTIDE SEQUENCE [LARGE SCALE GENOMIC DNA]</scope>
    <source>
        <strain evidence="4">NBRC 112416</strain>
    </source>
</reference>
<proteinExistence type="inferred from homology"/>
<comment type="subcellular location">
    <subcellularLocation>
        <location evidence="2">Cytoplasm</location>
    </subcellularLocation>
</comment>
<dbReference type="HAMAP" id="MF_00795">
    <property type="entry name" value="CutC"/>
    <property type="match status" value="1"/>
</dbReference>
<organism evidence="3 4">
    <name type="scientific">Devosia nitrariae</name>
    <dbReference type="NCBI Taxonomy" id="2071872"/>
    <lineage>
        <taxon>Bacteria</taxon>
        <taxon>Pseudomonadati</taxon>
        <taxon>Pseudomonadota</taxon>
        <taxon>Alphaproteobacteria</taxon>
        <taxon>Hyphomicrobiales</taxon>
        <taxon>Devosiaceae</taxon>
        <taxon>Devosia</taxon>
    </lineage>
</organism>
<name>A0ABQ5W7J2_9HYPH</name>
<comment type="caution">
    <text evidence="2">Once thought to be involved in copper homeostasis, experiments in E.coli have shown this is not the case.</text>
</comment>
<accession>A0ABQ5W7J2</accession>
<dbReference type="PANTHER" id="PTHR12598">
    <property type="entry name" value="COPPER HOMEOSTASIS PROTEIN CUTC"/>
    <property type="match status" value="1"/>
</dbReference>
<comment type="similarity">
    <text evidence="1 2">Belongs to the CutC family.</text>
</comment>
<evidence type="ECO:0000256" key="1">
    <source>
        <dbReference type="ARBA" id="ARBA00007768"/>
    </source>
</evidence>
<keyword evidence="4" id="KW-1185">Reference proteome</keyword>
<dbReference type="Gene3D" id="3.20.20.380">
    <property type="entry name" value="Copper homeostasis (CutC) domain"/>
    <property type="match status" value="1"/>
</dbReference>
<evidence type="ECO:0000256" key="2">
    <source>
        <dbReference type="HAMAP-Rule" id="MF_00795"/>
    </source>
</evidence>
<sequence>MSRILLEICVADVESLDAAIEGGADRIELCSALELGGLTPSPGLMRRAAQAPIPVYAMIRPRAGDFVFDAREAEIMLADITAAGEAGLAGVVLGASQPDGTLDADLLARLTTVAGDLGTTLHRAFDMAPDLGAALEIAIEIGFERILTSGGAKSAAEGVDSLKHLVVRAGERITVMAGSGVRAANAAALLTHVPLKEVHASCALPVAQNPAAAGFGFTTAARGVTSRAEVRALRATLDAAAPSIFAVRKRDGSAT</sequence>
<dbReference type="RefSeq" id="WP_284341188.1">
    <property type="nucleotide sequence ID" value="NZ_BSNS01000012.1"/>
</dbReference>
<evidence type="ECO:0000313" key="4">
    <source>
        <dbReference type="Proteomes" id="UP001156691"/>
    </source>
</evidence>
<comment type="caution">
    <text evidence="3">The sequence shown here is derived from an EMBL/GenBank/DDBJ whole genome shotgun (WGS) entry which is preliminary data.</text>
</comment>
<dbReference type="InterPro" id="IPR005627">
    <property type="entry name" value="CutC-like"/>
</dbReference>
<protein>
    <recommendedName>
        <fullName evidence="2">PF03932 family protein CutC</fullName>
    </recommendedName>
</protein>